<evidence type="ECO:0000313" key="3">
    <source>
        <dbReference type="Proteomes" id="UP001144805"/>
    </source>
</evidence>
<dbReference type="NCBIfam" id="TIGR02681">
    <property type="entry name" value="phage_pRha"/>
    <property type="match status" value="1"/>
</dbReference>
<accession>A0A9X3E4M8</accession>
<dbReference type="EMBL" id="JAPKNK010000003">
    <property type="protein sequence ID" value="MCX5569623.1"/>
    <property type="molecule type" value="Genomic_DNA"/>
</dbReference>
<comment type="caution">
    <text evidence="2">The sequence shown here is derived from an EMBL/GenBank/DDBJ whole genome shotgun (WGS) entry which is preliminary data.</text>
</comment>
<proteinExistence type="predicted"/>
<name>A0A9X3E4M8_9HYPH</name>
<dbReference type="InterPro" id="IPR005039">
    <property type="entry name" value="Ant_C"/>
</dbReference>
<dbReference type="InterPro" id="IPR014054">
    <property type="entry name" value="Phage_regulatory_Rha"/>
</dbReference>
<dbReference type="Pfam" id="PF09669">
    <property type="entry name" value="Phage_pRha"/>
    <property type="match status" value="1"/>
</dbReference>
<dbReference type="RefSeq" id="WP_266338584.1">
    <property type="nucleotide sequence ID" value="NZ_JAPKNK010000003.1"/>
</dbReference>
<keyword evidence="3" id="KW-1185">Reference proteome</keyword>
<dbReference type="Proteomes" id="UP001144805">
    <property type="component" value="Unassembled WGS sequence"/>
</dbReference>
<reference evidence="2" key="1">
    <citation type="submission" date="2022-11" db="EMBL/GenBank/DDBJ databases">
        <title>Biodiversity and phylogenetic relationships of bacteria.</title>
        <authorList>
            <person name="Machado R.A.R."/>
            <person name="Bhat A."/>
            <person name="Loulou A."/>
            <person name="Kallel S."/>
        </authorList>
    </citation>
    <scope>NUCLEOTIDE SEQUENCE</scope>
    <source>
        <strain evidence="2">K-TC2</strain>
    </source>
</reference>
<feature type="domain" description="Antirepressor protein C-terminal" evidence="1">
    <location>
        <begin position="163"/>
        <end position="255"/>
    </location>
</feature>
<gene>
    <name evidence="2" type="ORF">OSH07_10510</name>
</gene>
<dbReference type="Pfam" id="PF03374">
    <property type="entry name" value="ANT"/>
    <property type="match status" value="1"/>
</dbReference>
<dbReference type="GO" id="GO:0003677">
    <property type="term" value="F:DNA binding"/>
    <property type="evidence" value="ECO:0007669"/>
    <property type="project" value="InterPro"/>
</dbReference>
<protein>
    <submittedName>
        <fullName evidence="2">Phage regulatory protein/antirepressor Ant</fullName>
    </submittedName>
</protein>
<sequence>MQSTEMLPFEAERNPVVFARSGEVFANSRDVAAFFGKQHRHVLDAVDNLISQEPDLGLRNFRQTPYVEPQNGQTYRSFDMDREGFELLAMGFTGTKALKWKRAYIRAFKTMEDELRARPVDPMSVLGDPAQLRGLLLVYSERVETLEAKNVQLETTNREIGGALDRISNREGSLCVRDAAKTIQVSEKALWAYLRNNGWTYRRPGAGHDLAYQPKLIAGLLVHKETGIYRADGTEKIATQVRVTAKGLTALARILSPQLQLVGATAA</sequence>
<dbReference type="AlphaFoldDB" id="A0A9X3E4M8"/>
<evidence type="ECO:0000313" key="2">
    <source>
        <dbReference type="EMBL" id="MCX5569623.1"/>
    </source>
</evidence>
<organism evidence="2 3">
    <name type="scientific">Kaistia nematophila</name>
    <dbReference type="NCBI Taxonomy" id="2994654"/>
    <lineage>
        <taxon>Bacteria</taxon>
        <taxon>Pseudomonadati</taxon>
        <taxon>Pseudomonadota</taxon>
        <taxon>Alphaproteobacteria</taxon>
        <taxon>Hyphomicrobiales</taxon>
        <taxon>Kaistiaceae</taxon>
        <taxon>Kaistia</taxon>
    </lineage>
</organism>
<evidence type="ECO:0000259" key="1">
    <source>
        <dbReference type="Pfam" id="PF03374"/>
    </source>
</evidence>